<dbReference type="SMART" id="SM00850">
    <property type="entry name" value="LytTR"/>
    <property type="match status" value="1"/>
</dbReference>
<organism evidence="9 10">
    <name type="scientific">Fibrella aquatilis</name>
    <dbReference type="NCBI Taxonomy" id="2817059"/>
    <lineage>
        <taxon>Bacteria</taxon>
        <taxon>Pseudomonadati</taxon>
        <taxon>Bacteroidota</taxon>
        <taxon>Cytophagia</taxon>
        <taxon>Cytophagales</taxon>
        <taxon>Spirosomataceae</taxon>
        <taxon>Fibrella</taxon>
    </lineage>
</organism>
<dbReference type="Pfam" id="PF00072">
    <property type="entry name" value="Response_reg"/>
    <property type="match status" value="1"/>
</dbReference>
<dbReference type="Gene3D" id="2.40.50.1020">
    <property type="entry name" value="LytTr DNA-binding domain"/>
    <property type="match status" value="1"/>
</dbReference>
<dbReference type="PANTHER" id="PTHR48111">
    <property type="entry name" value="REGULATOR OF RPOS"/>
    <property type="match status" value="1"/>
</dbReference>
<dbReference type="GO" id="GO:0000976">
    <property type="term" value="F:transcription cis-regulatory region binding"/>
    <property type="evidence" value="ECO:0007669"/>
    <property type="project" value="TreeGrafter"/>
</dbReference>
<gene>
    <name evidence="9" type="ORF">J2I48_20565</name>
</gene>
<dbReference type="EMBL" id="JAFMYU010000019">
    <property type="protein sequence ID" value="MBO0933416.1"/>
    <property type="molecule type" value="Genomic_DNA"/>
</dbReference>
<evidence type="ECO:0000313" key="9">
    <source>
        <dbReference type="EMBL" id="MBO0933416.1"/>
    </source>
</evidence>
<dbReference type="SUPFAM" id="SSF52172">
    <property type="entry name" value="CheY-like"/>
    <property type="match status" value="1"/>
</dbReference>
<evidence type="ECO:0000256" key="6">
    <source>
        <dbReference type="PROSITE-ProRule" id="PRU00169"/>
    </source>
</evidence>
<dbReference type="InterPro" id="IPR039420">
    <property type="entry name" value="WalR-like"/>
</dbReference>
<protein>
    <submittedName>
        <fullName evidence="9">Response regulator</fullName>
    </submittedName>
</protein>
<comment type="caution">
    <text evidence="9">The sequence shown here is derived from an EMBL/GenBank/DDBJ whole genome shotgun (WGS) entry which is preliminary data.</text>
</comment>
<dbReference type="Pfam" id="PF04397">
    <property type="entry name" value="LytTR"/>
    <property type="match status" value="1"/>
</dbReference>
<name>A0A939K1U5_9BACT</name>
<feature type="domain" description="HTH LytTR-type" evidence="8">
    <location>
        <begin position="160"/>
        <end position="223"/>
    </location>
</feature>
<sequence>MHTPVHILVIEDEAVLAMTLSDKLEAEGYTVVGVANNGAKALSLFMANPVDLILTDIQIKGPWDGIETVHQLMQQRPVPVIYLTAYADNETVGRAKQTYPAAYLSKPFDISSLRLAIDLAIHNFVQRNSPDVAPADMATTTSPTERDLVRDPILLVNDQLFLKQGYQFVKVNLADIVLLEADNIYTTFVTQVRKYALRLPLTSVLEKMPAKRFVRIHRSFAVNVSQVDTFSDHEVTLGKHSVPMSKNFKDEFIHRLRAS</sequence>
<dbReference type="CDD" id="cd17534">
    <property type="entry name" value="REC_DC-like"/>
    <property type="match status" value="1"/>
</dbReference>
<dbReference type="InterPro" id="IPR011006">
    <property type="entry name" value="CheY-like_superfamily"/>
</dbReference>
<feature type="domain" description="Response regulatory" evidence="7">
    <location>
        <begin position="6"/>
        <end position="121"/>
    </location>
</feature>
<evidence type="ECO:0000259" key="8">
    <source>
        <dbReference type="PROSITE" id="PS50930"/>
    </source>
</evidence>
<dbReference type="InterPro" id="IPR001789">
    <property type="entry name" value="Sig_transdc_resp-reg_receiver"/>
</dbReference>
<keyword evidence="4" id="KW-0238">DNA-binding</keyword>
<dbReference type="GO" id="GO:0005829">
    <property type="term" value="C:cytosol"/>
    <property type="evidence" value="ECO:0007669"/>
    <property type="project" value="TreeGrafter"/>
</dbReference>
<evidence type="ECO:0000256" key="2">
    <source>
        <dbReference type="ARBA" id="ARBA00023012"/>
    </source>
</evidence>
<dbReference type="GO" id="GO:0006355">
    <property type="term" value="P:regulation of DNA-templated transcription"/>
    <property type="evidence" value="ECO:0007669"/>
    <property type="project" value="TreeGrafter"/>
</dbReference>
<evidence type="ECO:0000259" key="7">
    <source>
        <dbReference type="PROSITE" id="PS50110"/>
    </source>
</evidence>
<keyword evidence="10" id="KW-1185">Reference proteome</keyword>
<evidence type="ECO:0000256" key="3">
    <source>
        <dbReference type="ARBA" id="ARBA00023015"/>
    </source>
</evidence>
<evidence type="ECO:0000256" key="5">
    <source>
        <dbReference type="ARBA" id="ARBA00023163"/>
    </source>
</evidence>
<dbReference type="PANTHER" id="PTHR48111:SF1">
    <property type="entry name" value="TWO-COMPONENT RESPONSE REGULATOR ORR33"/>
    <property type="match status" value="1"/>
</dbReference>
<feature type="modified residue" description="4-aspartylphosphate" evidence="6">
    <location>
        <position position="56"/>
    </location>
</feature>
<dbReference type="GO" id="GO:0032993">
    <property type="term" value="C:protein-DNA complex"/>
    <property type="evidence" value="ECO:0007669"/>
    <property type="project" value="TreeGrafter"/>
</dbReference>
<dbReference type="Gene3D" id="3.40.50.2300">
    <property type="match status" value="1"/>
</dbReference>
<evidence type="ECO:0000256" key="1">
    <source>
        <dbReference type="ARBA" id="ARBA00022553"/>
    </source>
</evidence>
<dbReference type="AlphaFoldDB" id="A0A939K1U5"/>
<dbReference type="GO" id="GO:0000156">
    <property type="term" value="F:phosphorelay response regulator activity"/>
    <property type="evidence" value="ECO:0007669"/>
    <property type="project" value="TreeGrafter"/>
</dbReference>
<evidence type="ECO:0000256" key="4">
    <source>
        <dbReference type="ARBA" id="ARBA00023125"/>
    </source>
</evidence>
<dbReference type="Proteomes" id="UP000664795">
    <property type="component" value="Unassembled WGS sequence"/>
</dbReference>
<dbReference type="SMART" id="SM00448">
    <property type="entry name" value="REC"/>
    <property type="match status" value="1"/>
</dbReference>
<proteinExistence type="predicted"/>
<keyword evidence="5" id="KW-0804">Transcription</keyword>
<keyword evidence="2" id="KW-0902">Two-component regulatory system</keyword>
<keyword evidence="3" id="KW-0805">Transcription regulation</keyword>
<evidence type="ECO:0000313" key="10">
    <source>
        <dbReference type="Proteomes" id="UP000664795"/>
    </source>
</evidence>
<dbReference type="PROSITE" id="PS50110">
    <property type="entry name" value="RESPONSE_REGULATORY"/>
    <property type="match status" value="1"/>
</dbReference>
<accession>A0A939K1U5</accession>
<reference evidence="9 10" key="1">
    <citation type="submission" date="2021-03" db="EMBL/GenBank/DDBJ databases">
        <title>Fibrella sp. HMF5036 genome sequencing and assembly.</title>
        <authorList>
            <person name="Kang H."/>
            <person name="Kim H."/>
            <person name="Bae S."/>
            <person name="Joh K."/>
        </authorList>
    </citation>
    <scope>NUCLEOTIDE SEQUENCE [LARGE SCALE GENOMIC DNA]</scope>
    <source>
        <strain evidence="9 10">HMF5036</strain>
    </source>
</reference>
<dbReference type="PROSITE" id="PS50930">
    <property type="entry name" value="HTH_LYTTR"/>
    <property type="match status" value="1"/>
</dbReference>
<dbReference type="RefSeq" id="WP_207337382.1">
    <property type="nucleotide sequence ID" value="NZ_JAFMYU010000019.1"/>
</dbReference>
<keyword evidence="1 6" id="KW-0597">Phosphoprotein</keyword>
<dbReference type="InterPro" id="IPR007492">
    <property type="entry name" value="LytTR_DNA-bd_dom"/>
</dbReference>